<feature type="compositionally biased region" description="Low complexity" evidence="1">
    <location>
        <begin position="737"/>
        <end position="749"/>
    </location>
</feature>
<accession>A0A8X6T217</accession>
<feature type="compositionally biased region" description="Polar residues" evidence="1">
    <location>
        <begin position="933"/>
        <end position="945"/>
    </location>
</feature>
<dbReference type="OrthoDB" id="6437697at2759"/>
<dbReference type="Proteomes" id="UP000887013">
    <property type="component" value="Unassembled WGS sequence"/>
</dbReference>
<feature type="compositionally biased region" description="Polar residues" evidence="1">
    <location>
        <begin position="123"/>
        <end position="135"/>
    </location>
</feature>
<feature type="region of interest" description="Disordered" evidence="1">
    <location>
        <begin position="531"/>
        <end position="558"/>
    </location>
</feature>
<feature type="region of interest" description="Disordered" evidence="1">
    <location>
        <begin position="634"/>
        <end position="909"/>
    </location>
</feature>
<dbReference type="AlphaFoldDB" id="A0A8X6T217"/>
<organism evidence="3 4">
    <name type="scientific">Nephila pilipes</name>
    <name type="common">Giant wood spider</name>
    <name type="synonym">Nephila maculata</name>
    <dbReference type="NCBI Taxonomy" id="299642"/>
    <lineage>
        <taxon>Eukaryota</taxon>
        <taxon>Metazoa</taxon>
        <taxon>Ecdysozoa</taxon>
        <taxon>Arthropoda</taxon>
        <taxon>Chelicerata</taxon>
        <taxon>Arachnida</taxon>
        <taxon>Araneae</taxon>
        <taxon>Araneomorphae</taxon>
        <taxon>Entelegynae</taxon>
        <taxon>Araneoidea</taxon>
        <taxon>Nephilidae</taxon>
        <taxon>Nephila</taxon>
    </lineage>
</organism>
<feature type="compositionally biased region" description="Acidic residues" evidence="1">
    <location>
        <begin position="257"/>
        <end position="274"/>
    </location>
</feature>
<protein>
    <submittedName>
        <fullName evidence="3">Uncharacterized protein</fullName>
    </submittedName>
</protein>
<feature type="region of interest" description="Disordered" evidence="1">
    <location>
        <begin position="76"/>
        <end position="142"/>
    </location>
</feature>
<feature type="compositionally biased region" description="Polar residues" evidence="1">
    <location>
        <begin position="724"/>
        <end position="736"/>
    </location>
</feature>
<feature type="chain" id="PRO_5036470704" evidence="2">
    <location>
        <begin position="27"/>
        <end position="1131"/>
    </location>
</feature>
<feature type="compositionally biased region" description="Polar residues" evidence="1">
    <location>
        <begin position="764"/>
        <end position="777"/>
    </location>
</feature>
<feature type="compositionally biased region" description="Polar residues" evidence="1">
    <location>
        <begin position="346"/>
        <end position="361"/>
    </location>
</feature>
<feature type="compositionally biased region" description="Low complexity" evidence="1">
    <location>
        <begin position="821"/>
        <end position="833"/>
    </location>
</feature>
<dbReference type="EMBL" id="BMAW01000990">
    <property type="protein sequence ID" value="GFS71960.1"/>
    <property type="molecule type" value="Genomic_DNA"/>
</dbReference>
<keyword evidence="2" id="KW-0732">Signal</keyword>
<feature type="compositionally biased region" description="Polar residues" evidence="1">
    <location>
        <begin position="786"/>
        <end position="803"/>
    </location>
</feature>
<feature type="signal peptide" evidence="2">
    <location>
        <begin position="1"/>
        <end position="26"/>
    </location>
</feature>
<feature type="compositionally biased region" description="Polar residues" evidence="1">
    <location>
        <begin position="972"/>
        <end position="983"/>
    </location>
</feature>
<name>A0A8X6T217_NEPPI</name>
<reference evidence="3" key="1">
    <citation type="submission" date="2020-08" db="EMBL/GenBank/DDBJ databases">
        <title>Multicomponent nature underlies the extraordinary mechanical properties of spider dragline silk.</title>
        <authorList>
            <person name="Kono N."/>
            <person name="Nakamura H."/>
            <person name="Mori M."/>
            <person name="Yoshida Y."/>
            <person name="Ohtoshi R."/>
            <person name="Malay A.D."/>
            <person name="Moran D.A.P."/>
            <person name="Tomita M."/>
            <person name="Numata K."/>
            <person name="Arakawa K."/>
        </authorList>
    </citation>
    <scope>NUCLEOTIDE SEQUENCE</scope>
</reference>
<feature type="compositionally biased region" description="Polar residues" evidence="1">
    <location>
        <begin position="1019"/>
        <end position="1031"/>
    </location>
</feature>
<feature type="compositionally biased region" description="Polar residues" evidence="1">
    <location>
        <begin position="76"/>
        <end position="98"/>
    </location>
</feature>
<feature type="compositionally biased region" description="Low complexity" evidence="1">
    <location>
        <begin position="875"/>
        <end position="891"/>
    </location>
</feature>
<feature type="compositionally biased region" description="Low complexity" evidence="1">
    <location>
        <begin position="643"/>
        <end position="657"/>
    </location>
</feature>
<comment type="caution">
    <text evidence="3">The sequence shown here is derived from an EMBL/GenBank/DDBJ whole genome shotgun (WGS) entry which is preliminary data.</text>
</comment>
<feature type="compositionally biased region" description="Low complexity" evidence="1">
    <location>
        <begin position="669"/>
        <end position="683"/>
    </location>
</feature>
<feature type="region of interest" description="Disordered" evidence="1">
    <location>
        <begin position="930"/>
        <end position="987"/>
    </location>
</feature>
<feature type="region of interest" description="Disordered" evidence="1">
    <location>
        <begin position="172"/>
        <end position="196"/>
    </location>
</feature>
<feature type="compositionally biased region" description="Gly residues" evidence="1">
    <location>
        <begin position="241"/>
        <end position="250"/>
    </location>
</feature>
<feature type="compositionally biased region" description="Gly residues" evidence="1">
    <location>
        <begin position="702"/>
        <end position="715"/>
    </location>
</feature>
<proteinExistence type="predicted"/>
<keyword evidence="4" id="KW-1185">Reference proteome</keyword>
<feature type="compositionally biased region" description="Polar residues" evidence="1">
    <location>
        <begin position="1107"/>
        <end position="1131"/>
    </location>
</feature>
<feature type="compositionally biased region" description="Low complexity" evidence="1">
    <location>
        <begin position="531"/>
        <end position="552"/>
    </location>
</feature>
<feature type="compositionally biased region" description="Low complexity" evidence="1">
    <location>
        <begin position="324"/>
        <end position="338"/>
    </location>
</feature>
<feature type="compositionally biased region" description="Polar residues" evidence="1">
    <location>
        <begin position="857"/>
        <end position="874"/>
    </location>
</feature>
<feature type="compositionally biased region" description="Polar residues" evidence="1">
    <location>
        <begin position="299"/>
        <end position="308"/>
    </location>
</feature>
<evidence type="ECO:0000313" key="4">
    <source>
        <dbReference type="Proteomes" id="UP000887013"/>
    </source>
</evidence>
<evidence type="ECO:0000256" key="1">
    <source>
        <dbReference type="SAM" id="MobiDB-lite"/>
    </source>
</evidence>
<sequence>MKIYSSVASLFLSWILVMTIFNQISAQTTTSTPTTTAGITTPITTAETTSATSTTPLPQLTTEAGGTTLTVADSAAPTTTVATESSNLEATTEGQASNDALRASGLRRGYRFESTRNRPLANQEATPSPQETTSPPKEKKEEKKIAWKFGRGGNNQEGWSVRPAPNSGYPLWKKDAPSSNGAAPQVDQGVDANSKKNGDQQAYIVWNGANGWNLNGAPEGWAPGGTAQANGGWAPDTSVGGSAGAGGWNAGGWVEDQPADEEEVQEGWVEDEPAPEGNVEGGWAPQGGGPQQTGWTAPNGNTASSGPQQAGWNAPNGNAGGWTNGPPQAPVVNAPQPNGWAPQPNAPQANGWNAGPIQQDNDGGGWVAPQHGGNGWAPQQAGNVQPGAPPPAGINGWNAGPPEVENNGWNQNADGWAAPAANNGWSNGAPAGNEGGWNNGQSNAGGWSNGLQDAGLSWKVYNEDTKTMENLDDNSGWKVVGDGGTDGWKLVDEKGNVEWKIENVNGEWKVTSADELPTVDNSTAPITDVTNATSEATNTTSEEATATTPAPTGGWDDDKQGRYIVWKFSEDGKGEARVYGGGGAEPEVWSVGDNNQYWKETMGIKSNDNNGQGGNSGWNTNGAVWQNEGGWQDTYQPGSDSWQNGGANAPQQQNNGWKNGGGAVSPQVAGNGWQAGGAAAPAGVSWKTGANAAPKPDNGRGWKTGNGAQQGGGNGWQQKAPITKPQTTTWSNIGSIPQQNGGWQNQQPQSAGAWGGGNTPPQTPGSWQNGGPVNQPANGGWKDSNVGPQTGWQNSATAPQTNGGWAAGANGRKGRTKGRWRNSSSRGRSSNGWQPNKQANAKKNGARGSWNNRDRTSTWIQGNGGATSTTWNTGPSPSAAPAINTNPTNAAGWQNNGNKAGVSGGWPANGKNGQTVPYIIVIKTADGTAPAQGLSNSWSNGGSPTNAKKNRNGNGNKPRNNRRSSGWKMNRAGSSGWQWNPQGGSEGWKWMDGWMGSGGGFGGWMGDKDTMYSGWRPTKTNGAASGKSPNQRIGGAPKGNKKSGSKMVFVFGTKRNSSGGWTKPNGRKKGKQVIILDYTTAGKKAPKGEDGMKKDIESVIKALKSGKPSSIQGSTIWKQGPQATNQQQWGG</sequence>
<evidence type="ECO:0000313" key="3">
    <source>
        <dbReference type="EMBL" id="GFS71960.1"/>
    </source>
</evidence>
<gene>
    <name evidence="3" type="primary">AVEN_265510_1</name>
    <name evidence="3" type="ORF">NPIL_109271</name>
</gene>
<evidence type="ECO:0000256" key="2">
    <source>
        <dbReference type="SAM" id="SignalP"/>
    </source>
</evidence>
<feature type="region of interest" description="Disordered" evidence="1">
    <location>
        <begin position="1019"/>
        <end position="1045"/>
    </location>
</feature>
<feature type="region of interest" description="Disordered" evidence="1">
    <location>
        <begin position="1105"/>
        <end position="1131"/>
    </location>
</feature>
<feature type="compositionally biased region" description="Polar residues" evidence="1">
    <location>
        <begin position="439"/>
        <end position="450"/>
    </location>
</feature>
<feature type="region of interest" description="Disordered" evidence="1">
    <location>
        <begin position="217"/>
        <end position="450"/>
    </location>
</feature>